<protein>
    <submittedName>
        <fullName evidence="2">Uncharacterized protein</fullName>
    </submittedName>
</protein>
<comment type="caution">
    <text evidence="2">The sequence shown here is derived from an EMBL/GenBank/DDBJ whole genome shotgun (WGS) entry which is preliminary data.</text>
</comment>
<accession>A0ABW4FNZ5</accession>
<sequence>MRRPQSAHFARRRANRWGLWVVLALLVVALGSVCQAAFSPSPASAGPDAVVASSCDETPRHHTLCGYGAAVVGTPGARGGRADVAPDALGVLIAFAVASGLGGVFGAGGRMSARFRSLAGPPPWAPQRLVAGRHQLVAIGITRV</sequence>
<proteinExistence type="predicted"/>
<organism evidence="2 3">
    <name type="scientific">Pseudonocardia aurantiaca</name>
    <dbReference type="NCBI Taxonomy" id="75290"/>
    <lineage>
        <taxon>Bacteria</taxon>
        <taxon>Bacillati</taxon>
        <taxon>Actinomycetota</taxon>
        <taxon>Actinomycetes</taxon>
        <taxon>Pseudonocardiales</taxon>
        <taxon>Pseudonocardiaceae</taxon>
        <taxon>Pseudonocardia</taxon>
    </lineage>
</organism>
<keyword evidence="3" id="KW-1185">Reference proteome</keyword>
<name>A0ABW4FNZ5_9PSEU</name>
<gene>
    <name evidence="2" type="ORF">ACFSCY_23070</name>
</gene>
<keyword evidence="1" id="KW-1133">Transmembrane helix</keyword>
<evidence type="ECO:0000313" key="2">
    <source>
        <dbReference type="EMBL" id="MFD1532315.1"/>
    </source>
</evidence>
<keyword evidence="1" id="KW-0472">Membrane</keyword>
<reference evidence="3" key="1">
    <citation type="journal article" date="2019" name="Int. J. Syst. Evol. Microbiol.">
        <title>The Global Catalogue of Microorganisms (GCM) 10K type strain sequencing project: providing services to taxonomists for standard genome sequencing and annotation.</title>
        <authorList>
            <consortium name="The Broad Institute Genomics Platform"/>
            <consortium name="The Broad Institute Genome Sequencing Center for Infectious Disease"/>
            <person name="Wu L."/>
            <person name="Ma J."/>
        </authorList>
    </citation>
    <scope>NUCLEOTIDE SEQUENCE [LARGE SCALE GENOMIC DNA]</scope>
    <source>
        <strain evidence="3">JCM 12165</strain>
    </source>
</reference>
<dbReference type="EMBL" id="JBHUCP010000018">
    <property type="protein sequence ID" value="MFD1532315.1"/>
    <property type="molecule type" value="Genomic_DNA"/>
</dbReference>
<dbReference type="Proteomes" id="UP001597145">
    <property type="component" value="Unassembled WGS sequence"/>
</dbReference>
<evidence type="ECO:0000256" key="1">
    <source>
        <dbReference type="SAM" id="Phobius"/>
    </source>
</evidence>
<keyword evidence="1" id="KW-0812">Transmembrane</keyword>
<evidence type="ECO:0000313" key="3">
    <source>
        <dbReference type="Proteomes" id="UP001597145"/>
    </source>
</evidence>
<feature type="transmembrane region" description="Helical" evidence="1">
    <location>
        <begin position="88"/>
        <end position="108"/>
    </location>
</feature>
<dbReference type="RefSeq" id="WP_343986828.1">
    <property type="nucleotide sequence ID" value="NZ_BAAAJG010000027.1"/>
</dbReference>